<organism evidence="1 2">
    <name type="scientific">Penicillium flavigenum</name>
    <dbReference type="NCBI Taxonomy" id="254877"/>
    <lineage>
        <taxon>Eukaryota</taxon>
        <taxon>Fungi</taxon>
        <taxon>Dikarya</taxon>
        <taxon>Ascomycota</taxon>
        <taxon>Pezizomycotina</taxon>
        <taxon>Eurotiomycetes</taxon>
        <taxon>Eurotiomycetidae</taxon>
        <taxon>Eurotiales</taxon>
        <taxon>Aspergillaceae</taxon>
        <taxon>Penicillium</taxon>
    </lineage>
</organism>
<name>A0A1V6S6I5_9EURO</name>
<comment type="caution">
    <text evidence="1">The sequence shown here is derived from an EMBL/GenBank/DDBJ whole genome shotgun (WGS) entry which is preliminary data.</text>
</comment>
<evidence type="ECO:0000313" key="1">
    <source>
        <dbReference type="EMBL" id="OQE09667.1"/>
    </source>
</evidence>
<proteinExistence type="predicted"/>
<dbReference type="OrthoDB" id="4246676at2759"/>
<dbReference type="EMBL" id="MLQL01000105">
    <property type="protein sequence ID" value="OQE09667.1"/>
    <property type="molecule type" value="Genomic_DNA"/>
</dbReference>
<sequence length="207" mass="23164">MTTTQNRSPRYNELSGMEITGFVVFSASSDGADINSEVKRSLHLWPKIEKAPLVYGRGDADTCARFLRRGTEESDAKFTRKIKEAIGEVGFTCRQGPVIVVSSKKHSWGTRLAHPSRPAVSVFRDLSNIDETRVTFMLYPQDLTKEETRESQPVKRKLRPNEILFVKGSVKMEIEVPAGGSFVWQGNTGAPMGPDMYGPEVFEFMTV</sequence>
<accession>A0A1V6S6I5</accession>
<gene>
    <name evidence="1" type="ORF">PENFLA_c105G08912</name>
</gene>
<keyword evidence="2" id="KW-1185">Reference proteome</keyword>
<dbReference type="Proteomes" id="UP000191342">
    <property type="component" value="Unassembled WGS sequence"/>
</dbReference>
<dbReference type="AlphaFoldDB" id="A0A1V6S6I5"/>
<reference evidence="2" key="1">
    <citation type="journal article" date="2017" name="Nat. Microbiol.">
        <title>Global analysis of biosynthetic gene clusters reveals vast potential of secondary metabolite production in Penicillium species.</title>
        <authorList>
            <person name="Nielsen J.C."/>
            <person name="Grijseels S."/>
            <person name="Prigent S."/>
            <person name="Ji B."/>
            <person name="Dainat J."/>
            <person name="Nielsen K.F."/>
            <person name="Frisvad J.C."/>
            <person name="Workman M."/>
            <person name="Nielsen J."/>
        </authorList>
    </citation>
    <scope>NUCLEOTIDE SEQUENCE [LARGE SCALE GENOMIC DNA]</scope>
    <source>
        <strain evidence="2">IBT 14082</strain>
    </source>
</reference>
<evidence type="ECO:0000313" key="2">
    <source>
        <dbReference type="Proteomes" id="UP000191342"/>
    </source>
</evidence>
<protein>
    <submittedName>
        <fullName evidence="1">Uncharacterized protein</fullName>
    </submittedName>
</protein>